<dbReference type="Proteomes" id="UP000715441">
    <property type="component" value="Unassembled WGS sequence"/>
</dbReference>
<reference evidence="1 2" key="1">
    <citation type="submission" date="2020-04" db="EMBL/GenBank/DDBJ databases">
        <title>Novel species.</title>
        <authorList>
            <person name="Teo W.F.A."/>
            <person name="Lipun K."/>
            <person name="Srisuk N."/>
            <person name="Duangmal K."/>
        </authorList>
    </citation>
    <scope>NUCLEOTIDE SEQUENCE [LARGE SCALE GENOMIC DNA]</scope>
    <source>
        <strain evidence="1 2">K13G38</strain>
    </source>
</reference>
<keyword evidence="2" id="KW-1185">Reference proteome</keyword>
<dbReference type="EMBL" id="JAAXLS010000014">
    <property type="protein sequence ID" value="NKQ55345.1"/>
    <property type="molecule type" value="Genomic_DNA"/>
</dbReference>
<evidence type="ECO:0000313" key="2">
    <source>
        <dbReference type="Proteomes" id="UP000715441"/>
    </source>
</evidence>
<sequence length="140" mass="15405">MPSCTEPAISRRISPFMVVGRVREQERAARAETPAEALDAMLAWLDEDDDAAAVWYLREDWPAPVTLVGRPAPGLIGEVRRTAHLFPLEPGAVLYGSVTARCGAELYLQEIEWLSVGQGMPCECCLALSDTRPRLEGLPR</sequence>
<name>A0ABX1JAH3_9PSEU</name>
<organism evidence="1 2">
    <name type="scientific">Amycolatopsis acididurans</name>
    <dbReference type="NCBI Taxonomy" id="2724524"/>
    <lineage>
        <taxon>Bacteria</taxon>
        <taxon>Bacillati</taxon>
        <taxon>Actinomycetota</taxon>
        <taxon>Actinomycetes</taxon>
        <taxon>Pseudonocardiales</taxon>
        <taxon>Pseudonocardiaceae</taxon>
        <taxon>Amycolatopsis</taxon>
    </lineage>
</organism>
<gene>
    <name evidence="1" type="ORF">HFP15_20885</name>
</gene>
<proteinExistence type="predicted"/>
<evidence type="ECO:0000313" key="1">
    <source>
        <dbReference type="EMBL" id="NKQ55345.1"/>
    </source>
</evidence>
<comment type="caution">
    <text evidence="1">The sequence shown here is derived from an EMBL/GenBank/DDBJ whole genome shotgun (WGS) entry which is preliminary data.</text>
</comment>
<protein>
    <submittedName>
        <fullName evidence="1">Uncharacterized protein</fullName>
    </submittedName>
</protein>
<accession>A0ABX1JAH3</accession>